<dbReference type="CDD" id="cd00059">
    <property type="entry name" value="FH_FOX"/>
    <property type="match status" value="1"/>
</dbReference>
<dbReference type="PROSITE" id="PS50039">
    <property type="entry name" value="FORK_HEAD_3"/>
    <property type="match status" value="1"/>
</dbReference>
<sequence>MENTKTIRRRRSDCSWKKESKVKIESETSQYTNGPIKIACSWNPIDRTEKPPYSYATIIGHAILTSKDRKLTLNDIYVWITENYPFYSNDTQGWQNSIRHNLSLHKSFVKLDRDPNVQNPPRKGCFWTIRQGREKFFIDNLQKPVNSVKRQQSLSHLARSSKRQHFLRRTSSNNLPLSSASTVLTSPSRLFSSFRATNDVPESEQHLQSSSSPSSSSSPTSYHQLFYNVPEPAMSYIVYPSEQTDFFENDYYLNSKSNSHPPSLSPCDAYSTTSSYNNDYQSLTSSNRSSYSGAAGDATATPSSLYPHACPTPEHHYSSFASQNQQDSFAMEWSAIPNTIPQENSFSAAYYLQHQLASRCNSMNFDLCHR</sequence>
<dbReference type="GO" id="GO:0000978">
    <property type="term" value="F:RNA polymerase II cis-regulatory region sequence-specific DNA binding"/>
    <property type="evidence" value="ECO:0007669"/>
    <property type="project" value="TreeGrafter"/>
</dbReference>
<gene>
    <name evidence="6" type="primary">PARPA_13411.1 scaffold 46804</name>
</gene>
<dbReference type="InterPro" id="IPR050211">
    <property type="entry name" value="FOX_domain-containing"/>
</dbReference>
<dbReference type="STRING" id="35722.A0A0B7NVR2"/>
<keyword evidence="1 3" id="KW-0238">DNA-binding</keyword>
<feature type="DNA-binding region" description="Fork-head" evidence="3">
    <location>
        <begin position="50"/>
        <end position="152"/>
    </location>
</feature>
<reference evidence="6 7" key="1">
    <citation type="submission" date="2014-09" db="EMBL/GenBank/DDBJ databases">
        <authorList>
            <person name="Ellenberger Sabrina"/>
        </authorList>
    </citation>
    <scope>NUCLEOTIDE SEQUENCE [LARGE SCALE GENOMIC DNA]</scope>
    <source>
        <strain evidence="6 7">CBS 412.66</strain>
    </source>
</reference>
<organism evidence="6 7">
    <name type="scientific">Parasitella parasitica</name>
    <dbReference type="NCBI Taxonomy" id="35722"/>
    <lineage>
        <taxon>Eukaryota</taxon>
        <taxon>Fungi</taxon>
        <taxon>Fungi incertae sedis</taxon>
        <taxon>Mucoromycota</taxon>
        <taxon>Mucoromycotina</taxon>
        <taxon>Mucoromycetes</taxon>
        <taxon>Mucorales</taxon>
        <taxon>Mucorineae</taxon>
        <taxon>Mucoraceae</taxon>
        <taxon>Parasitella</taxon>
    </lineage>
</organism>
<feature type="region of interest" description="Disordered" evidence="4">
    <location>
        <begin position="198"/>
        <end position="223"/>
    </location>
</feature>
<feature type="region of interest" description="Disordered" evidence="4">
    <location>
        <begin position="159"/>
        <end position="180"/>
    </location>
</feature>
<dbReference type="SMART" id="SM00339">
    <property type="entry name" value="FH"/>
    <property type="match status" value="1"/>
</dbReference>
<dbReference type="SUPFAM" id="SSF46785">
    <property type="entry name" value="Winged helix' DNA-binding domain"/>
    <property type="match status" value="1"/>
</dbReference>
<evidence type="ECO:0000259" key="5">
    <source>
        <dbReference type="PROSITE" id="PS50039"/>
    </source>
</evidence>
<keyword evidence="2 3" id="KW-0539">Nucleus</keyword>
<dbReference type="PRINTS" id="PR00053">
    <property type="entry name" value="FORKHEAD"/>
</dbReference>
<accession>A0A0B7NVR2</accession>
<dbReference type="InterPro" id="IPR036390">
    <property type="entry name" value="WH_DNA-bd_sf"/>
</dbReference>
<dbReference type="InterPro" id="IPR030456">
    <property type="entry name" value="TF_fork_head_CS_2"/>
</dbReference>
<evidence type="ECO:0000256" key="1">
    <source>
        <dbReference type="ARBA" id="ARBA00023125"/>
    </source>
</evidence>
<dbReference type="Gene3D" id="1.10.10.10">
    <property type="entry name" value="Winged helix-like DNA-binding domain superfamily/Winged helix DNA-binding domain"/>
    <property type="match status" value="1"/>
</dbReference>
<feature type="compositionally biased region" description="Basic residues" evidence="4">
    <location>
        <begin position="159"/>
        <end position="168"/>
    </location>
</feature>
<dbReference type="PROSITE" id="PS00658">
    <property type="entry name" value="FORK_HEAD_2"/>
    <property type="match status" value="1"/>
</dbReference>
<evidence type="ECO:0000256" key="3">
    <source>
        <dbReference type="PROSITE-ProRule" id="PRU00089"/>
    </source>
</evidence>
<protein>
    <recommendedName>
        <fullName evidence="5">Fork-head domain-containing protein</fullName>
    </recommendedName>
</protein>
<dbReference type="InterPro" id="IPR018122">
    <property type="entry name" value="TF_fork_head_CS_1"/>
</dbReference>
<feature type="domain" description="Fork-head" evidence="5">
    <location>
        <begin position="50"/>
        <end position="152"/>
    </location>
</feature>
<dbReference type="InterPro" id="IPR001766">
    <property type="entry name" value="Fork_head_dom"/>
</dbReference>
<evidence type="ECO:0000313" key="7">
    <source>
        <dbReference type="Proteomes" id="UP000054107"/>
    </source>
</evidence>
<feature type="compositionally biased region" description="Polar residues" evidence="4">
    <location>
        <begin position="169"/>
        <end position="180"/>
    </location>
</feature>
<dbReference type="Proteomes" id="UP000054107">
    <property type="component" value="Unassembled WGS sequence"/>
</dbReference>
<dbReference type="GO" id="GO:0005634">
    <property type="term" value="C:nucleus"/>
    <property type="evidence" value="ECO:0007669"/>
    <property type="project" value="UniProtKB-SubCell"/>
</dbReference>
<dbReference type="Pfam" id="PF00250">
    <property type="entry name" value="Forkhead"/>
    <property type="match status" value="1"/>
</dbReference>
<dbReference type="FunFam" id="1.10.10.10:FF:000135">
    <property type="entry name" value="forkhead box protein G1"/>
    <property type="match status" value="1"/>
</dbReference>
<evidence type="ECO:0000256" key="4">
    <source>
        <dbReference type="SAM" id="MobiDB-lite"/>
    </source>
</evidence>
<dbReference type="EMBL" id="LN734002">
    <property type="protein sequence ID" value="CEP19099.1"/>
    <property type="molecule type" value="Genomic_DNA"/>
</dbReference>
<keyword evidence="7" id="KW-1185">Reference proteome</keyword>
<comment type="subcellular location">
    <subcellularLocation>
        <location evidence="3">Nucleus</location>
    </subcellularLocation>
</comment>
<dbReference type="OrthoDB" id="5954824at2759"/>
<dbReference type="AlphaFoldDB" id="A0A0B7NVR2"/>
<dbReference type="PROSITE" id="PS00657">
    <property type="entry name" value="FORK_HEAD_1"/>
    <property type="match status" value="1"/>
</dbReference>
<evidence type="ECO:0000313" key="6">
    <source>
        <dbReference type="EMBL" id="CEP19099.1"/>
    </source>
</evidence>
<dbReference type="PANTHER" id="PTHR11829:SF343">
    <property type="entry name" value="FORK-HEAD DOMAIN-CONTAINING PROTEIN"/>
    <property type="match status" value="1"/>
</dbReference>
<evidence type="ECO:0000256" key="2">
    <source>
        <dbReference type="ARBA" id="ARBA00023242"/>
    </source>
</evidence>
<name>A0A0B7NVR2_9FUNG</name>
<proteinExistence type="predicted"/>
<dbReference type="PANTHER" id="PTHR11829">
    <property type="entry name" value="FORKHEAD BOX PROTEIN"/>
    <property type="match status" value="1"/>
</dbReference>
<dbReference type="InterPro" id="IPR036388">
    <property type="entry name" value="WH-like_DNA-bd_sf"/>
</dbReference>
<dbReference type="GO" id="GO:0000981">
    <property type="term" value="F:DNA-binding transcription factor activity, RNA polymerase II-specific"/>
    <property type="evidence" value="ECO:0007669"/>
    <property type="project" value="TreeGrafter"/>
</dbReference>
<feature type="compositionally biased region" description="Low complexity" evidence="4">
    <location>
        <begin position="209"/>
        <end position="221"/>
    </location>
</feature>